<reference evidence="1 2" key="1">
    <citation type="journal article" date="2019" name="Commun. Biol.">
        <title>The bagworm genome reveals a unique fibroin gene that provides high tensile strength.</title>
        <authorList>
            <person name="Kono N."/>
            <person name="Nakamura H."/>
            <person name="Ohtoshi R."/>
            <person name="Tomita M."/>
            <person name="Numata K."/>
            <person name="Arakawa K."/>
        </authorList>
    </citation>
    <scope>NUCLEOTIDE SEQUENCE [LARGE SCALE GENOMIC DNA]</scope>
</reference>
<keyword evidence="2" id="KW-1185">Reference proteome</keyword>
<dbReference type="EMBL" id="BGZK01000251">
    <property type="protein sequence ID" value="GBP31809.1"/>
    <property type="molecule type" value="Genomic_DNA"/>
</dbReference>
<evidence type="ECO:0000313" key="2">
    <source>
        <dbReference type="Proteomes" id="UP000299102"/>
    </source>
</evidence>
<comment type="caution">
    <text evidence="1">The sequence shown here is derived from an EMBL/GenBank/DDBJ whole genome shotgun (WGS) entry which is preliminary data.</text>
</comment>
<dbReference type="Pfam" id="PF03564">
    <property type="entry name" value="DUF1759"/>
    <property type="match status" value="1"/>
</dbReference>
<dbReference type="Proteomes" id="UP000299102">
    <property type="component" value="Unassembled WGS sequence"/>
</dbReference>
<accession>A0A4C1V000</accession>
<protein>
    <submittedName>
        <fullName evidence="1">Uncharacterized protein</fullName>
    </submittedName>
</protein>
<dbReference type="InterPro" id="IPR005312">
    <property type="entry name" value="DUF1759"/>
</dbReference>
<dbReference type="AlphaFoldDB" id="A0A4C1V000"/>
<gene>
    <name evidence="1" type="ORF">EVAR_81575_1</name>
</gene>
<name>A0A4C1V000_EUMVA</name>
<evidence type="ECO:0000313" key="1">
    <source>
        <dbReference type="EMBL" id="GBP31809.1"/>
    </source>
</evidence>
<organism evidence="1 2">
    <name type="scientific">Eumeta variegata</name>
    <name type="common">Bagworm moth</name>
    <name type="synonym">Eumeta japonica</name>
    <dbReference type="NCBI Taxonomy" id="151549"/>
    <lineage>
        <taxon>Eukaryota</taxon>
        <taxon>Metazoa</taxon>
        <taxon>Ecdysozoa</taxon>
        <taxon>Arthropoda</taxon>
        <taxon>Hexapoda</taxon>
        <taxon>Insecta</taxon>
        <taxon>Pterygota</taxon>
        <taxon>Neoptera</taxon>
        <taxon>Endopterygota</taxon>
        <taxon>Lepidoptera</taxon>
        <taxon>Glossata</taxon>
        <taxon>Ditrysia</taxon>
        <taxon>Tineoidea</taxon>
        <taxon>Psychidae</taxon>
        <taxon>Oiketicinae</taxon>
        <taxon>Eumeta</taxon>
    </lineage>
</organism>
<proteinExistence type="predicted"/>
<dbReference type="OrthoDB" id="5984724at2759"/>
<sequence>MDVTRYLVCGGATLWSTRLRHERGPAGLVRYPQHSREVNDSVIAFRCPTLPPSSPRSPSRTPLFIIYPIPTQEAGNESDASSGVANVHGRRFARAVNFIYSLLIALKNVGVALSGRRYALQRHLVASYNKMDWLSFTNKFDSLFNARADLTAGQKFTYLLSCLSAEPRGLMQDLNINDDSYSIPRYFLESRYQNTRRLADSLISEILNLLNFAGARSRLWIDFLYPLLLMESGRNASPRTGTKMGLIHAGVSVTSYAEVISLRGQVMRRQYPHVLCDYVR</sequence>